<feature type="signal peptide" evidence="8">
    <location>
        <begin position="1"/>
        <end position="20"/>
    </location>
</feature>
<organism evidence="10 11">
    <name type="scientific">Chitinophaga ginsengisegetis</name>
    <dbReference type="NCBI Taxonomy" id="393003"/>
    <lineage>
        <taxon>Bacteria</taxon>
        <taxon>Pseudomonadati</taxon>
        <taxon>Bacteroidota</taxon>
        <taxon>Chitinophagia</taxon>
        <taxon>Chitinophagales</taxon>
        <taxon>Chitinophagaceae</taxon>
        <taxon>Chitinophaga</taxon>
    </lineage>
</organism>
<name>A0A1T5NEM8_9BACT</name>
<dbReference type="InterPro" id="IPR023997">
    <property type="entry name" value="TonB-dep_OMP_SusC/RagA_CS"/>
</dbReference>
<keyword evidence="2 7" id="KW-0813">Transport</keyword>
<dbReference type="InterPro" id="IPR037066">
    <property type="entry name" value="Plug_dom_sf"/>
</dbReference>
<keyword evidence="5 7" id="KW-0472">Membrane</keyword>
<dbReference type="InterPro" id="IPR008969">
    <property type="entry name" value="CarboxyPept-like_regulatory"/>
</dbReference>
<dbReference type="Proteomes" id="UP000190166">
    <property type="component" value="Unassembled WGS sequence"/>
</dbReference>
<dbReference type="InterPro" id="IPR039426">
    <property type="entry name" value="TonB-dep_rcpt-like"/>
</dbReference>
<dbReference type="STRING" id="393003.SAMN05660461_1300"/>
<dbReference type="Pfam" id="PF13715">
    <property type="entry name" value="CarbopepD_reg_2"/>
    <property type="match status" value="1"/>
</dbReference>
<keyword evidence="8" id="KW-0732">Signal</keyword>
<evidence type="ECO:0000256" key="1">
    <source>
        <dbReference type="ARBA" id="ARBA00004571"/>
    </source>
</evidence>
<evidence type="ECO:0000313" key="10">
    <source>
        <dbReference type="EMBL" id="SKC98874.1"/>
    </source>
</evidence>
<dbReference type="NCBIfam" id="TIGR04057">
    <property type="entry name" value="SusC_RagA_signa"/>
    <property type="match status" value="1"/>
</dbReference>
<dbReference type="SUPFAM" id="SSF56935">
    <property type="entry name" value="Porins"/>
    <property type="match status" value="1"/>
</dbReference>
<protein>
    <submittedName>
        <fullName evidence="10">TonB-linked outer membrane protein, SusC/RagA family</fullName>
    </submittedName>
</protein>
<dbReference type="InterPro" id="IPR023996">
    <property type="entry name" value="TonB-dep_OMP_SusC/RagA"/>
</dbReference>
<dbReference type="RefSeq" id="WP_079468573.1">
    <property type="nucleotide sequence ID" value="NZ_FUZZ01000001.1"/>
</dbReference>
<sequence>MHKKLLLLALMGFLCLHAWAQERKISGTVTDDKGGVLPGVSVKEVGTNNGAATSPEGQFTLTLKGNSNKLSISFIGFETQTVVLSGKASYSISLKPDAKSLKDVVVIGYQEVRRKTVTAAVSSVKGKDIENLPSPSFDQLLQGRAAGLNVQNFTGEPGVRGSFVVRGNTSISRDASAARTLSSPLFVIDDIPVSLDDAAAFDNTGTNYIAGLNPNDIESIDILKDASAAAIYGSRGANGVVIVKTKRGKQGKPQVNFSTYAGMIQKPKFETVYGGAEERWFKMDYLQKYLTDQQKVNGIPMMLTDSLNPAFSGAVDWQDLFYQNGIIQNYDLSVSGASENTNYRVSGNYYNEDGTIRGTGFKRYTVSAAMGVKMSSRLNVSSLFRLSRGDRSRGRGVFPGENTIPLIGGQYLSSLFNISDIDRKNFTGDLESGRDKNINDDITASLTVNYDITKKLRFASIGSIQSSINTRDIFRPGELNTAGLSYAQSGKSRFENANLDNTLSYTSDIINKDHHLNVLLGNTINNIRNEFTGIGSGALSNDNVKVVQGYNLSYMMYRDIYGNLVSGSDYQSSGMLSFFSRVNYNYKEKYLLSFAYRADASSRFGRNSRWGYFPSVSGGWNISDEPFMAPFKKWVEYFKIRGSYGVTGSLPKQYYLQYNTYSINQGTYGGSTGGTYNGVNAVTPNFSDGVAQDGLTWEQAIQSNIGVDASFFGGRLNVTADAFNRGTSKLLFNLLLPSTSGYDKVNTNAVDVRNTGVEFTVQGRITPPTTKFQWSSTLILSFIKNQIVKLPNDNRDLMVPDNNTGMTYVLTKGRAINEFYLIKNKGVYASEKDIPFNPYTGEKLTYWGGNHTVQAGDFIWEDQNGDYDVWDWNDKVRSGNPNPACTGGFTNVFSYGPWSMQVYLTFTLKRDIYNKYMSDRLTGLTNSYATIAAIDPSTIDSWHKEGDNSKYSEVIPYSQKYYYQFLPFSSAFVENGSYLRIKYLNLAYQFSPKFLERAKLSKLQIYGVVDNVKMFQKSSVPDAEAVDEKGTYTGGGYPIPRKFTLGVNVGF</sequence>
<feature type="domain" description="TonB-dependent receptor plug" evidence="9">
    <location>
        <begin position="115"/>
        <end position="240"/>
    </location>
</feature>
<dbReference type="Gene3D" id="2.60.40.1120">
    <property type="entry name" value="Carboxypeptidase-like, regulatory domain"/>
    <property type="match status" value="1"/>
</dbReference>
<evidence type="ECO:0000256" key="4">
    <source>
        <dbReference type="ARBA" id="ARBA00022692"/>
    </source>
</evidence>
<feature type="chain" id="PRO_5010584085" evidence="8">
    <location>
        <begin position="21"/>
        <end position="1051"/>
    </location>
</feature>
<dbReference type="SUPFAM" id="SSF49464">
    <property type="entry name" value="Carboxypeptidase regulatory domain-like"/>
    <property type="match status" value="1"/>
</dbReference>
<comment type="similarity">
    <text evidence="7">Belongs to the TonB-dependent receptor family.</text>
</comment>
<keyword evidence="11" id="KW-1185">Reference proteome</keyword>
<accession>A0A1T5NEM8</accession>
<evidence type="ECO:0000256" key="5">
    <source>
        <dbReference type="ARBA" id="ARBA00023136"/>
    </source>
</evidence>
<dbReference type="InterPro" id="IPR012910">
    <property type="entry name" value="Plug_dom"/>
</dbReference>
<dbReference type="GO" id="GO:0009279">
    <property type="term" value="C:cell outer membrane"/>
    <property type="evidence" value="ECO:0007669"/>
    <property type="project" value="UniProtKB-SubCell"/>
</dbReference>
<dbReference type="Pfam" id="PF07715">
    <property type="entry name" value="Plug"/>
    <property type="match status" value="1"/>
</dbReference>
<reference evidence="10 11" key="1">
    <citation type="submission" date="2017-02" db="EMBL/GenBank/DDBJ databases">
        <authorList>
            <person name="Peterson S.W."/>
        </authorList>
    </citation>
    <scope>NUCLEOTIDE SEQUENCE [LARGE SCALE GENOMIC DNA]</scope>
    <source>
        <strain evidence="10 11">DSM 18108</strain>
    </source>
</reference>
<dbReference type="NCBIfam" id="TIGR04056">
    <property type="entry name" value="OMP_RagA_SusC"/>
    <property type="match status" value="1"/>
</dbReference>
<keyword evidence="3 7" id="KW-1134">Transmembrane beta strand</keyword>
<evidence type="ECO:0000256" key="6">
    <source>
        <dbReference type="ARBA" id="ARBA00023237"/>
    </source>
</evidence>
<dbReference type="Gene3D" id="2.40.170.20">
    <property type="entry name" value="TonB-dependent receptor, beta-barrel domain"/>
    <property type="match status" value="1"/>
</dbReference>
<comment type="subcellular location">
    <subcellularLocation>
        <location evidence="1 7">Cell outer membrane</location>
        <topology evidence="1 7">Multi-pass membrane protein</topology>
    </subcellularLocation>
</comment>
<keyword evidence="6 7" id="KW-0998">Cell outer membrane</keyword>
<dbReference type="EMBL" id="FUZZ01000001">
    <property type="protein sequence ID" value="SKC98874.1"/>
    <property type="molecule type" value="Genomic_DNA"/>
</dbReference>
<evidence type="ECO:0000313" key="11">
    <source>
        <dbReference type="Proteomes" id="UP000190166"/>
    </source>
</evidence>
<dbReference type="AlphaFoldDB" id="A0A1T5NEM8"/>
<proteinExistence type="inferred from homology"/>
<evidence type="ECO:0000256" key="7">
    <source>
        <dbReference type="PROSITE-ProRule" id="PRU01360"/>
    </source>
</evidence>
<dbReference type="PROSITE" id="PS52016">
    <property type="entry name" value="TONB_DEPENDENT_REC_3"/>
    <property type="match status" value="1"/>
</dbReference>
<gene>
    <name evidence="10" type="ORF">SAMN05660461_1300</name>
</gene>
<evidence type="ECO:0000256" key="2">
    <source>
        <dbReference type="ARBA" id="ARBA00022448"/>
    </source>
</evidence>
<dbReference type="InterPro" id="IPR036942">
    <property type="entry name" value="Beta-barrel_TonB_sf"/>
</dbReference>
<evidence type="ECO:0000259" key="9">
    <source>
        <dbReference type="Pfam" id="PF07715"/>
    </source>
</evidence>
<keyword evidence="4 7" id="KW-0812">Transmembrane</keyword>
<evidence type="ECO:0000256" key="3">
    <source>
        <dbReference type="ARBA" id="ARBA00022452"/>
    </source>
</evidence>
<dbReference type="Gene3D" id="2.170.130.10">
    <property type="entry name" value="TonB-dependent receptor, plug domain"/>
    <property type="match status" value="1"/>
</dbReference>
<evidence type="ECO:0000256" key="8">
    <source>
        <dbReference type="SAM" id="SignalP"/>
    </source>
</evidence>